<organism evidence="2">
    <name type="scientific">Oikopleura dioica</name>
    <name type="common">Tunicate</name>
    <dbReference type="NCBI Taxonomy" id="34765"/>
    <lineage>
        <taxon>Eukaryota</taxon>
        <taxon>Metazoa</taxon>
        <taxon>Chordata</taxon>
        <taxon>Tunicata</taxon>
        <taxon>Appendicularia</taxon>
        <taxon>Copelata</taxon>
        <taxon>Oikopleuridae</taxon>
        <taxon>Oikopleura</taxon>
    </lineage>
</organism>
<dbReference type="Proteomes" id="UP000001307">
    <property type="component" value="Unassembled WGS sequence"/>
</dbReference>
<keyword evidence="1" id="KW-1133">Transmembrane helix</keyword>
<protein>
    <submittedName>
        <fullName evidence="2">Uncharacterized protein</fullName>
    </submittedName>
</protein>
<proteinExistence type="predicted"/>
<sequence>MNCVKKNILTRLVQKNYRNFGFSTILTKRRTIPENWLPVHLRDEAISANLISTRGRALRNFQTLFGWTVLIAVVIGVFFGIHNLVLASAPLVIGELSNEEIEKMQIHEDNSVEQKWVNLSEKK</sequence>
<dbReference type="OrthoDB" id="10355187at2759"/>
<feature type="transmembrane region" description="Helical" evidence="1">
    <location>
        <begin position="64"/>
        <end position="85"/>
    </location>
</feature>
<dbReference type="InParanoid" id="E4WST5"/>
<evidence type="ECO:0000313" key="2">
    <source>
        <dbReference type="EMBL" id="CBY06900.1"/>
    </source>
</evidence>
<evidence type="ECO:0000256" key="1">
    <source>
        <dbReference type="SAM" id="Phobius"/>
    </source>
</evidence>
<gene>
    <name evidence="2" type="ORF">GSOID_T00005972001</name>
</gene>
<dbReference type="EMBL" id="FN653016">
    <property type="protein sequence ID" value="CBY06900.1"/>
    <property type="molecule type" value="Genomic_DNA"/>
</dbReference>
<evidence type="ECO:0000313" key="3">
    <source>
        <dbReference type="Proteomes" id="UP000001307"/>
    </source>
</evidence>
<keyword evidence="3" id="KW-1185">Reference proteome</keyword>
<dbReference type="AlphaFoldDB" id="E4WST5"/>
<keyword evidence="1" id="KW-0472">Membrane</keyword>
<keyword evidence="1" id="KW-0812">Transmembrane</keyword>
<name>E4WST5_OIKDI</name>
<reference evidence="2" key="1">
    <citation type="journal article" date="2010" name="Science">
        <title>Plasticity of animal genome architecture unmasked by rapid evolution of a pelagic tunicate.</title>
        <authorList>
            <person name="Denoeud F."/>
            <person name="Henriet S."/>
            <person name="Mungpakdee S."/>
            <person name="Aury J.M."/>
            <person name="Da Silva C."/>
            <person name="Brinkmann H."/>
            <person name="Mikhaleva J."/>
            <person name="Olsen L.C."/>
            <person name="Jubin C."/>
            <person name="Canestro C."/>
            <person name="Bouquet J.M."/>
            <person name="Danks G."/>
            <person name="Poulain J."/>
            <person name="Campsteijn C."/>
            <person name="Adamski M."/>
            <person name="Cross I."/>
            <person name="Yadetie F."/>
            <person name="Muffato M."/>
            <person name="Louis A."/>
            <person name="Butcher S."/>
            <person name="Tsagkogeorga G."/>
            <person name="Konrad A."/>
            <person name="Singh S."/>
            <person name="Jensen M.F."/>
            <person name="Cong E.H."/>
            <person name="Eikeseth-Otteraa H."/>
            <person name="Noel B."/>
            <person name="Anthouard V."/>
            <person name="Porcel B.M."/>
            <person name="Kachouri-Lafond R."/>
            <person name="Nishino A."/>
            <person name="Ugolini M."/>
            <person name="Chourrout P."/>
            <person name="Nishida H."/>
            <person name="Aasland R."/>
            <person name="Huzurbazar S."/>
            <person name="Westhof E."/>
            <person name="Delsuc F."/>
            <person name="Lehrach H."/>
            <person name="Reinhardt R."/>
            <person name="Weissenbach J."/>
            <person name="Roy S.W."/>
            <person name="Artiguenave F."/>
            <person name="Postlethwait J.H."/>
            <person name="Manak J.R."/>
            <person name="Thompson E.M."/>
            <person name="Jaillon O."/>
            <person name="Du Pasquier L."/>
            <person name="Boudinot P."/>
            <person name="Liberles D.A."/>
            <person name="Volff J.N."/>
            <person name="Philippe H."/>
            <person name="Lenhard B."/>
            <person name="Roest Crollius H."/>
            <person name="Wincker P."/>
            <person name="Chourrout D."/>
        </authorList>
    </citation>
    <scope>NUCLEOTIDE SEQUENCE [LARGE SCALE GENOMIC DNA]</scope>
</reference>
<accession>E4WST5</accession>